<feature type="region of interest" description="Disordered" evidence="1">
    <location>
        <begin position="601"/>
        <end position="622"/>
    </location>
</feature>
<dbReference type="Proteomes" id="UP000198211">
    <property type="component" value="Unassembled WGS sequence"/>
</dbReference>
<dbReference type="InterPro" id="IPR032675">
    <property type="entry name" value="LRR_dom_sf"/>
</dbReference>
<evidence type="ECO:0000313" key="3">
    <source>
        <dbReference type="Proteomes" id="UP000198211"/>
    </source>
</evidence>
<gene>
    <name evidence="2" type="ORF">PHMEG_0001124</name>
</gene>
<keyword evidence="3" id="KW-1185">Reference proteome</keyword>
<comment type="caution">
    <text evidence="2">The sequence shown here is derived from an EMBL/GenBank/DDBJ whole genome shotgun (WGS) entry which is preliminary data.</text>
</comment>
<organism evidence="2 3">
    <name type="scientific">Phytophthora megakarya</name>
    <dbReference type="NCBI Taxonomy" id="4795"/>
    <lineage>
        <taxon>Eukaryota</taxon>
        <taxon>Sar</taxon>
        <taxon>Stramenopiles</taxon>
        <taxon>Oomycota</taxon>
        <taxon>Peronosporomycetes</taxon>
        <taxon>Peronosporales</taxon>
        <taxon>Peronosporaceae</taxon>
        <taxon>Phytophthora</taxon>
    </lineage>
</organism>
<evidence type="ECO:0000256" key="1">
    <source>
        <dbReference type="SAM" id="MobiDB-lite"/>
    </source>
</evidence>
<dbReference type="EMBL" id="NBNE01000037">
    <property type="protein sequence ID" value="OWZ23901.1"/>
    <property type="molecule type" value="Genomic_DNA"/>
</dbReference>
<evidence type="ECO:0000313" key="2">
    <source>
        <dbReference type="EMBL" id="OWZ23901.1"/>
    </source>
</evidence>
<reference evidence="3" key="1">
    <citation type="submission" date="2017-03" db="EMBL/GenBank/DDBJ databases">
        <title>Phytopthora megakarya and P. palmivora, two closely related causual agents of cacao black pod achieved similar genome size and gene model numbers by different mechanisms.</title>
        <authorList>
            <person name="Ali S."/>
            <person name="Shao J."/>
            <person name="Larry D.J."/>
            <person name="Kronmiller B."/>
            <person name="Shen D."/>
            <person name="Strem M.D."/>
            <person name="Melnick R.L."/>
            <person name="Guiltinan M.J."/>
            <person name="Tyler B.M."/>
            <person name="Meinhardt L.W."/>
            <person name="Bailey B.A."/>
        </authorList>
    </citation>
    <scope>NUCLEOTIDE SEQUENCE [LARGE SCALE GENOMIC DNA]</scope>
    <source>
        <strain evidence="3">zdho120</strain>
    </source>
</reference>
<accession>A0A225X1Y2</accession>
<dbReference type="SUPFAM" id="SSF52047">
    <property type="entry name" value="RNI-like"/>
    <property type="match status" value="1"/>
</dbReference>
<dbReference type="AlphaFoldDB" id="A0A225X1Y2"/>
<dbReference type="Gene3D" id="3.80.10.10">
    <property type="entry name" value="Ribonuclease Inhibitor"/>
    <property type="match status" value="1"/>
</dbReference>
<protein>
    <submittedName>
        <fullName evidence="2">Uncharacterized protein</fullName>
    </submittedName>
</protein>
<proteinExistence type="predicted"/>
<dbReference type="OrthoDB" id="119861at2759"/>
<name>A0A225X1Y2_9STRA</name>
<dbReference type="STRING" id="4795.A0A225X1Y2"/>
<sequence length="622" mass="72271">MVTLEDLMVVAKAWVAPMREIVRQYRDSTLVLHFRTATDQELQQMYRKTSERGTQITELIVSIGTFDRSSHHVDVPLVFWTAMENVVTSIVTTIDWSRIITPLTALKTLNLSAMYLNSRHLIDILEAAATSCLNLEKLVLPAQKQGLDEKPVQAALDKLYDAMKRWRTHGHCGGLRHLKVPVRNDPFKSDKDNFRISKEFFENVRTNCPEVEYLDGYKETFSTRNHLASSDVWFLDLEDWDRFNTTCTKLRKFDWVVAPFGDPYFRVFGEHVKPNLKTLTFGVNMRWKWQWYFHDKSQGAGELPDVDWEEESYCERPGYGFLATDPAAALTGCPMLDELIVRLYHVVELDVHIPPDMGDVFDYPEEEMVNQNVFDDRFCEVLATHCPFVSRFVIKEKCEYLNRNQLRPIETFTDRGLIALTRLKFLRSLELRSINCTGKGILAFLNAQSDEFTGNRSFEITVGGCPDSSKLAFYSIVKELLVQLANTPDLRCTHQKFALRLENWSYNSRYSVDLAWSATYLQELQKLMNRVKDVHPSLRQHVVTMNGTDTSFTRIAEFGLYTVHMDPSIYCEWEEWEQEEENEGITIVDREDLLDDEVCDEEDEDFNEEGMYGDYDDWEGES</sequence>